<protein>
    <recommendedName>
        <fullName evidence="6">DOMON domain-containing protein</fullName>
    </recommendedName>
</protein>
<dbReference type="VEuPathDB" id="CryptoDB:Vbra_193"/>
<feature type="signal peptide" evidence="3">
    <location>
        <begin position="1"/>
        <end position="17"/>
    </location>
</feature>
<accession>A0A0G4EZ19</accession>
<evidence type="ECO:0000256" key="3">
    <source>
        <dbReference type="SAM" id="SignalP"/>
    </source>
</evidence>
<feature type="region of interest" description="Disordered" evidence="1">
    <location>
        <begin position="571"/>
        <end position="630"/>
    </location>
</feature>
<keyword evidence="2" id="KW-0812">Transmembrane</keyword>
<feature type="transmembrane region" description="Helical" evidence="2">
    <location>
        <begin position="324"/>
        <end position="349"/>
    </location>
</feature>
<proteinExistence type="predicted"/>
<dbReference type="AlphaFoldDB" id="A0A0G4EZ19"/>
<dbReference type="Proteomes" id="UP000041254">
    <property type="component" value="Unassembled WGS sequence"/>
</dbReference>
<feature type="region of interest" description="Disordered" evidence="1">
    <location>
        <begin position="21"/>
        <end position="44"/>
    </location>
</feature>
<feature type="region of interest" description="Disordered" evidence="1">
    <location>
        <begin position="421"/>
        <end position="541"/>
    </location>
</feature>
<evidence type="ECO:0000256" key="2">
    <source>
        <dbReference type="SAM" id="Phobius"/>
    </source>
</evidence>
<feature type="region of interest" description="Disordered" evidence="1">
    <location>
        <begin position="348"/>
        <end position="406"/>
    </location>
</feature>
<gene>
    <name evidence="4" type="ORF">Vbra_193</name>
</gene>
<keyword evidence="5" id="KW-1185">Reference proteome</keyword>
<dbReference type="InParanoid" id="A0A0G4EZ19"/>
<name>A0A0G4EZ19_VITBC</name>
<feature type="chain" id="PRO_5005187853" description="DOMON domain-containing protein" evidence="3">
    <location>
        <begin position="18"/>
        <end position="630"/>
    </location>
</feature>
<reference evidence="4 5" key="1">
    <citation type="submission" date="2014-11" db="EMBL/GenBank/DDBJ databases">
        <authorList>
            <person name="Zhu J."/>
            <person name="Qi W."/>
            <person name="Song R."/>
        </authorList>
    </citation>
    <scope>NUCLEOTIDE SEQUENCE [LARGE SCALE GENOMIC DNA]</scope>
</reference>
<evidence type="ECO:0000256" key="1">
    <source>
        <dbReference type="SAM" id="MobiDB-lite"/>
    </source>
</evidence>
<feature type="compositionally biased region" description="Basic residues" evidence="1">
    <location>
        <begin position="356"/>
        <end position="365"/>
    </location>
</feature>
<evidence type="ECO:0008006" key="6">
    <source>
        <dbReference type="Google" id="ProtNLM"/>
    </source>
</evidence>
<evidence type="ECO:0000313" key="5">
    <source>
        <dbReference type="Proteomes" id="UP000041254"/>
    </source>
</evidence>
<organism evidence="4 5">
    <name type="scientific">Vitrella brassicaformis (strain CCMP3155)</name>
    <dbReference type="NCBI Taxonomy" id="1169540"/>
    <lineage>
        <taxon>Eukaryota</taxon>
        <taxon>Sar</taxon>
        <taxon>Alveolata</taxon>
        <taxon>Colpodellida</taxon>
        <taxon>Vitrellaceae</taxon>
        <taxon>Vitrella</taxon>
    </lineage>
</organism>
<feature type="compositionally biased region" description="Low complexity" evidence="1">
    <location>
        <begin position="27"/>
        <end position="44"/>
    </location>
</feature>
<dbReference type="EMBL" id="CDMY01000350">
    <property type="protein sequence ID" value="CEM04345.1"/>
    <property type="molecule type" value="Genomic_DNA"/>
</dbReference>
<sequence length="630" mass="67072">MQPSPVFLAFFLTAAHTISPPPGRQASSLEQPSSNHSSSSSSSSRSSLFRSFVVRKADDVHVASSGWGWDVSVRMDGEGMSEDLYLVVKDKTHRRHGADACDAPATQDAVWGQTPSRVSEDRRSASFHLHKQSNSEFGQSFILCLYQSVKADGGGIMLSESVRIPSLSLPEPRLTTPVAMNVSSVAFRLPLVAHGLTEYTILSLKPFEIGCGSDYHSYSLAWRSGHPASLRPTHLPHAAAAFMSTIMRGLWGAGGRGGDSSVDAAADGGMRKYVFDFDAKGREADAKNKQFAICLFRHSFDHEPLSVGTILVKPTRSGRSMMLALFWVAMVLSVALLLGGVGFLSAVGGKEPTARPSRRRARHQSRRSENAGVGDSPTQPKKSKLCHRRHGHTTSSRSHSNQSQGIQKEWIQVDSSSLYDSLPSPTTVNRSTSGGLPGLAPSSSAEFRSCQSSPLNRGGDSDGPTPTAILAQNLQATEAAERGRGGNGSSSNSNSTPFRLGSLLFGSHQQQQQQQGRKGKDVKRPISTAMAPASSTNTRTRTSTIINNDRFAAPHMRFAANNSLNISTGGLSVRSGDGGEGDEGDWSTVGDDSSLGGRSPLPPMDDAASGSSSRWGAPARGAGAVRETRL</sequence>
<keyword evidence="2" id="KW-1133">Transmembrane helix</keyword>
<keyword evidence="2" id="KW-0472">Membrane</keyword>
<evidence type="ECO:0000313" key="4">
    <source>
        <dbReference type="EMBL" id="CEM04345.1"/>
    </source>
</evidence>
<feature type="compositionally biased region" description="Basic residues" evidence="1">
    <location>
        <begin position="381"/>
        <end position="392"/>
    </location>
</feature>
<keyword evidence="3" id="KW-0732">Signal</keyword>